<reference evidence="2" key="1">
    <citation type="submission" date="2023-06" db="EMBL/GenBank/DDBJ databases">
        <authorList>
            <person name="Ramos Gonzalez P.L."/>
            <person name="Rodrigues M."/>
            <person name="Chabi-Jesus C."/>
            <person name="Harakava R."/>
            <person name="Jesus Barbosa C."/>
            <person name="Costa H."/>
            <person name="Freita-Astua J."/>
        </authorList>
    </citation>
    <scope>NUCLEOTIDE SEQUENCE</scope>
    <source>
        <strain evidence="2">DMs01</strain>
    </source>
</reference>
<dbReference type="Pfam" id="PF16504">
    <property type="entry name" value="SP24"/>
    <property type="match status" value="1"/>
</dbReference>
<dbReference type="EMBL" id="OR161047">
    <property type="protein sequence ID" value="WMQ58801.1"/>
    <property type="molecule type" value="Genomic_RNA"/>
</dbReference>
<keyword evidence="1" id="KW-1133">Transmembrane helix</keyword>
<reference evidence="2" key="2">
    <citation type="submission" date="2023-09" db="EMBL/GenBank/DDBJ databases">
        <title>First detection of hibiscus green spot virus 2 in mainland America.</title>
        <authorList>
            <person name="Ramos-Gonzalez P.L."/>
            <person name="Rodrigues M."/>
            <person name="Chabi-Jesus C."/>
            <person name="Harakava R."/>
            <person name="Jesus Barbosa C."/>
            <person name="Costa H."/>
        </authorList>
    </citation>
    <scope>NUCLEOTIDE SEQUENCE</scope>
    <source>
        <strain evidence="2">DMs01</strain>
    </source>
</reference>
<organism evidence="2">
    <name type="scientific">Higrevirus waimanalo</name>
    <dbReference type="NCBI Taxonomy" id="3047949"/>
    <lineage>
        <taxon>Viruses</taxon>
        <taxon>Riboviria</taxon>
        <taxon>Orthornavirae</taxon>
        <taxon>Kitrinoviricota</taxon>
        <taxon>Alsuviricetes</taxon>
        <taxon>Martellivirales</taxon>
        <taxon>Kitaviridae</taxon>
        <taxon>Higrevirus</taxon>
    </lineage>
</organism>
<gene>
    <name evidence="2" type="primary">p27</name>
</gene>
<feature type="transmembrane region" description="Helical" evidence="1">
    <location>
        <begin position="116"/>
        <end position="133"/>
    </location>
</feature>
<protein>
    <submittedName>
        <fullName evidence="2">P27</fullName>
    </submittedName>
</protein>
<sequence>MATQEIINMSGYGGVSMGRQNPFRSNGVFRRRVRNVVNNAGVARAKIKVKARGKGLDALIYDVFNICLRFIMKPHILIMYACLLVVVYNKGEAGDVIEKALKAYPQNPILKWAKTNYVRFIGILVGLPVIIDAPRSFQLLITGTVFVSTYILPPQTLTTYLLGFVSLHVYSKAKSVQLRIILLASFATYLVLSGIVDTEKLTGSGTVPSGAHGAPKLSEVPIPTVMNDAGPRTRSVEERLPVIKRGGPGGV</sequence>
<evidence type="ECO:0000256" key="1">
    <source>
        <dbReference type="SAM" id="Phobius"/>
    </source>
</evidence>
<feature type="transmembrane region" description="Helical" evidence="1">
    <location>
        <begin position="176"/>
        <end position="196"/>
    </location>
</feature>
<evidence type="ECO:0000313" key="2">
    <source>
        <dbReference type="EMBL" id="WMQ58801.1"/>
    </source>
</evidence>
<keyword evidence="1" id="KW-0472">Membrane</keyword>
<proteinExistence type="predicted"/>
<feature type="transmembrane region" description="Helical" evidence="1">
    <location>
        <begin position="139"/>
        <end position="164"/>
    </location>
</feature>
<name>A0AA51NIT6_9VIRU</name>
<dbReference type="InterPro" id="IPR032441">
    <property type="entry name" value="SP24"/>
</dbReference>
<keyword evidence="1" id="KW-0812">Transmembrane</keyword>
<accession>A0AA51NIT6</accession>